<proteinExistence type="predicted"/>
<dbReference type="STRING" id="224013.ACX27_03940"/>
<evidence type="ECO:0000256" key="1">
    <source>
        <dbReference type="SAM" id="SignalP"/>
    </source>
</evidence>
<dbReference type="KEGG" id="npz:ACX27_03940"/>
<dbReference type="EMBL" id="CP012036">
    <property type="protein sequence ID" value="ALF52195.1"/>
    <property type="molecule type" value="Genomic_DNA"/>
</dbReference>
<accession>A0A0M4T014</accession>
<dbReference type="Proteomes" id="UP000062645">
    <property type="component" value="Chromosome"/>
</dbReference>
<dbReference type="RefSeq" id="WP_062288711.1">
    <property type="nucleotide sequence ID" value="NZ_CP012036.1"/>
</dbReference>
<reference evidence="3" key="1">
    <citation type="submission" date="2015-07" db="EMBL/GenBank/DDBJ databases">
        <title>Genome Of Nitrogen-Fixing Cyanobacterium Nostoc piscinale CENA21 From Solimoes/Amazon River Floodplain Sediments And Comparative Genomics To Uncover Biosynthetic Natural Products Potential.</title>
        <authorList>
            <person name="Leao T.F."/>
            <person name="Leao P.N."/>
            <person name="Guimaraes P.I."/>
            <person name="de Melo A.G.C."/>
            <person name="Ramos R.T.J."/>
            <person name="Silva A."/>
            <person name="Fiore M.F."/>
            <person name="Schneider M.P.C."/>
        </authorList>
    </citation>
    <scope>NUCLEOTIDE SEQUENCE [LARGE SCALE GENOMIC DNA]</scope>
    <source>
        <strain evidence="3">CENA21</strain>
    </source>
</reference>
<keyword evidence="1" id="KW-0732">Signal</keyword>
<dbReference type="PATRIC" id="fig|224013.5.peg.947"/>
<organism evidence="2 3">
    <name type="scientific">Nostoc piscinale CENA21</name>
    <dbReference type="NCBI Taxonomy" id="224013"/>
    <lineage>
        <taxon>Bacteria</taxon>
        <taxon>Bacillati</taxon>
        <taxon>Cyanobacteriota</taxon>
        <taxon>Cyanophyceae</taxon>
        <taxon>Nostocales</taxon>
        <taxon>Nostocaceae</taxon>
        <taxon>Nostoc</taxon>
    </lineage>
</organism>
<dbReference type="AlphaFoldDB" id="A0A0M4T014"/>
<dbReference type="OrthoDB" id="145213at2"/>
<feature type="signal peptide" evidence="1">
    <location>
        <begin position="1"/>
        <end position="28"/>
    </location>
</feature>
<evidence type="ECO:0000313" key="3">
    <source>
        <dbReference type="Proteomes" id="UP000062645"/>
    </source>
</evidence>
<keyword evidence="3" id="KW-1185">Reference proteome</keyword>
<name>A0A0M4T014_9NOSO</name>
<protein>
    <submittedName>
        <fullName evidence="2">Uncharacterized protein</fullName>
    </submittedName>
</protein>
<evidence type="ECO:0000313" key="2">
    <source>
        <dbReference type="EMBL" id="ALF52195.1"/>
    </source>
</evidence>
<sequence>MLTNRSQCYLLGFVLATTLSANIQSVNAQNAQSVNYLEGSATSSTINSTFATLASNQYQANTLFIEQTQNVNPTAIFPNYDGGLFQNTDSTSEALVGLTASKYDKMPVGINKVFMSNEMIASVTSQANTADDVPNFQPLRRGTLVSTNYNAISMLRTMEDSQNIAYVGMNEVNAEPRSDALNRELKVTTYLAFASENACVNAENTKLPTTCQTKNVEKMVATMPMIHNKTWSAQMTKDFSFWQNMNVSRETASR</sequence>
<gene>
    <name evidence="2" type="ORF">ACX27_03940</name>
</gene>
<reference evidence="2 3" key="2">
    <citation type="journal article" date="2016" name="Genome Announc.">
        <title>Draft Genome Sequence of the N2-Fixing Cyanobacterium Nostoc piscinale CENA21, Isolated from the Brazilian Amazon Floodplain.</title>
        <authorList>
            <person name="Leao T."/>
            <person name="Guimaraes P.I."/>
            <person name="de Melo A.G."/>
            <person name="Ramos R.T."/>
            <person name="Leao P.N."/>
            <person name="Silva A."/>
            <person name="Fiore M.F."/>
            <person name="Schneider M.P."/>
        </authorList>
    </citation>
    <scope>NUCLEOTIDE SEQUENCE [LARGE SCALE GENOMIC DNA]</scope>
    <source>
        <strain evidence="2 3">CENA21</strain>
    </source>
</reference>
<feature type="chain" id="PRO_5005801893" evidence="1">
    <location>
        <begin position="29"/>
        <end position="254"/>
    </location>
</feature>